<evidence type="ECO:0000313" key="15">
    <source>
        <dbReference type="EMBL" id="CAI5778550.1"/>
    </source>
</evidence>
<dbReference type="InterPro" id="IPR011009">
    <property type="entry name" value="Kinase-like_dom_sf"/>
</dbReference>
<dbReference type="InterPro" id="IPR027329">
    <property type="entry name" value="TPX2_C"/>
</dbReference>
<comment type="similarity">
    <text evidence="2">Belongs to the TPX2 family.</text>
</comment>
<dbReference type="PROSITE" id="PS00108">
    <property type="entry name" value="PROTEIN_KINASE_ST"/>
    <property type="match status" value="1"/>
</dbReference>
<keyword evidence="5" id="KW-0723">Serine/threonine-protein kinase</keyword>
<feature type="domain" description="Protein kinase" evidence="14">
    <location>
        <begin position="1093"/>
        <end position="1348"/>
    </location>
</feature>
<dbReference type="Gene3D" id="3.30.200.20">
    <property type="entry name" value="Phosphorylase Kinase, domain 1"/>
    <property type="match status" value="1"/>
</dbReference>
<dbReference type="Gene3D" id="1.10.510.10">
    <property type="entry name" value="Transferase(Phosphotransferase) domain 1"/>
    <property type="match status" value="1"/>
</dbReference>
<feature type="compositionally biased region" description="Polar residues" evidence="13">
    <location>
        <begin position="1025"/>
        <end position="1037"/>
    </location>
</feature>
<feature type="region of interest" description="Disordered" evidence="13">
    <location>
        <begin position="764"/>
        <end position="784"/>
    </location>
</feature>
<dbReference type="InterPro" id="IPR015128">
    <property type="entry name" value="Aurora-A-bd"/>
</dbReference>
<dbReference type="SMART" id="SM00220">
    <property type="entry name" value="S_TKc"/>
    <property type="match status" value="1"/>
</dbReference>
<proteinExistence type="inferred from homology"/>
<dbReference type="GO" id="GO:0005524">
    <property type="term" value="F:ATP binding"/>
    <property type="evidence" value="ECO:0007669"/>
    <property type="project" value="UniProtKB-UniRule"/>
</dbReference>
<dbReference type="InterPro" id="IPR027330">
    <property type="entry name" value="TPX2_central_dom"/>
</dbReference>
<evidence type="ECO:0000256" key="3">
    <source>
        <dbReference type="ARBA" id="ARBA00006692"/>
    </source>
</evidence>
<dbReference type="GO" id="GO:0004674">
    <property type="term" value="F:protein serine/threonine kinase activity"/>
    <property type="evidence" value="ECO:0007669"/>
    <property type="project" value="UniProtKB-KW"/>
</dbReference>
<keyword evidence="10" id="KW-0206">Cytoskeleton</keyword>
<keyword evidence="7 11" id="KW-0547">Nucleotide-binding</keyword>
<feature type="compositionally biased region" description="Low complexity" evidence="13">
    <location>
        <begin position="982"/>
        <end position="998"/>
    </location>
</feature>
<evidence type="ECO:0000256" key="6">
    <source>
        <dbReference type="ARBA" id="ARBA00022679"/>
    </source>
</evidence>
<evidence type="ECO:0000256" key="5">
    <source>
        <dbReference type="ARBA" id="ARBA00022527"/>
    </source>
</evidence>
<evidence type="ECO:0000256" key="4">
    <source>
        <dbReference type="ARBA" id="ARBA00022490"/>
    </source>
</evidence>
<evidence type="ECO:0000256" key="10">
    <source>
        <dbReference type="ARBA" id="ARBA00023212"/>
    </source>
</evidence>
<feature type="region of interest" description="Disordered" evidence="13">
    <location>
        <begin position="1"/>
        <end position="21"/>
    </location>
</feature>
<comment type="subcellular location">
    <subcellularLocation>
        <location evidence="1">Cytoplasm</location>
        <location evidence="1">Cytoskeleton</location>
    </subcellularLocation>
</comment>
<feature type="binding site" evidence="11">
    <location>
        <position position="1126"/>
    </location>
    <ligand>
        <name>ATP</name>
        <dbReference type="ChEBI" id="CHEBI:30616"/>
    </ligand>
</feature>
<dbReference type="InterPro" id="IPR017441">
    <property type="entry name" value="Protein_kinase_ATP_BS"/>
</dbReference>
<protein>
    <submittedName>
        <fullName evidence="15">For Xklp2</fullName>
    </submittedName>
</protein>
<evidence type="ECO:0000313" key="16">
    <source>
        <dbReference type="Proteomes" id="UP001178461"/>
    </source>
</evidence>
<dbReference type="PROSITE" id="PS00107">
    <property type="entry name" value="PROTEIN_KINASE_ATP"/>
    <property type="match status" value="1"/>
</dbReference>
<evidence type="ECO:0000256" key="8">
    <source>
        <dbReference type="ARBA" id="ARBA00022777"/>
    </source>
</evidence>
<feature type="region of interest" description="Disordered" evidence="13">
    <location>
        <begin position="299"/>
        <end position="318"/>
    </location>
</feature>
<evidence type="ECO:0000256" key="12">
    <source>
        <dbReference type="SAM" id="Coils"/>
    </source>
</evidence>
<feature type="coiled-coil region" evidence="12">
    <location>
        <begin position="667"/>
        <end position="717"/>
    </location>
</feature>
<sequence length="1404" mass="156001">MRDSKPRRRGRNGDGETRPRRLRGVCSKIAGKRLCSSKMSEERYSFDVPNEYIDFKNIKDGETTGIDAWFDLRAGLLSTPSSDMPASHLRTPSSDMPAGILQKSSASRANIPRAIVSPMVKSTENHNENEMGLANGVPPNVVGSMAQWRSTSNETVAAPARAPGRVSKQLLERQKSAQRKCAAKMHAKRCAALATNEQLPPPVKKQKRISSKGKSTEDLEVEKMQQLQQEVAELRRKNEDSLKVAIAGPGQTVKKIVTHITKPVDFHFRTDERIKQHGENQPATEYKEVDFKAALRRHPPSPVQASKGMTVPKPFNLSQSNKRKFDEVSTEFVSMAQQVRNFQQRTPPRYHLRSRKTEEGISQTKPLKAKVTNPKTPRLETKTRQRPVKCKSTAELEAEETEKLQQYRFKAQELNPRILEGTPVLPKKPPVKEPTKPVGFDLEIEKRIQERESKKKHQEEEHFQFHSRPCPTKILEDVVGVPEKKLLPPTVPQSPAFALKNRVGILAKEEKVKEEEVVPVIKAKPVPYFGVPFKPKAAEPRQVEMCPFSFDSRDKERLLQKEKKIEELQKEEVPKFKALPLPHFDHISLPEKKTKSPTKLEPFQLAVDMRGAVKQEQWEQQLKEEMKQQREAASFKAQPSTVLHQEPFVPKRESKVLSAPKSFELATERRARERQEFERRMAELEAEKARLQETARRHEEEQRKAELAELREELVHKANPIHRKFPVLMEGFEKLLTTSQTCSPRIFQVLQLRSRGWDIQGLKCSPPDRKANSSAAASGTPCHLTKRSVTQSIEGGQLCPTFNPALAAVGNGDEAELKAKEVSPGLEASAQHPASEEAPLGGEQRMEKEGGSCSTPGTEGGAEAPAVGLGEPREAAEAGPEEPSQVAEGGAGQDAAKAVEESHTPSQAAVAGGEGSHESPPSSQQKHLELQQSLSCPAHLPSLADIPEEAPADLKEPTPQDPAAPTHKADPPPPGEAKEAPPDSAQAPAAAEQAGPADQGERTLAEPAPLAPGATTQDAGEPSISAAQPPSEGSETAATPAEVPDTPTSPYLTPDFGKEDPSLILDDTPPPPAPFTHRIVQLRTAEFKDTYSINTKEMLGGGKFGEVRTCAVKETGLKLAVKIIKKQGPKDREAAEVEIDVMNQLNHRNLIQLYDAIETPKDIMLFMEFVEGGELFERIIDEDYQLTEVDCMVFVRQICDGILFMHHMSVLHLDLKPENILCVTSTGHMVKIIDFGLARRYNPREKLKVNFGTPEFLSPEVVSYEQVSYTTDMWSMGVITYMLLSGLSPFLGDNDTETLNNVLAANWYFDEEAFEGISEEAKDFVSNLIIKNKSGRLSAAQCLQHPWLNNLGEKAKRVNRRLKSQVLLRKYVMKRRWKKNFIGVCAANRFKKITSAGSLTAMGV</sequence>
<dbReference type="Pfam" id="PF00069">
    <property type="entry name" value="Pkinase"/>
    <property type="match status" value="1"/>
</dbReference>
<keyword evidence="6" id="KW-0808">Transferase</keyword>
<keyword evidence="16" id="KW-1185">Reference proteome</keyword>
<dbReference type="SUPFAM" id="SSF56112">
    <property type="entry name" value="Protein kinase-like (PK-like)"/>
    <property type="match status" value="1"/>
</dbReference>
<name>A0AA35KHZ5_9SAUR</name>
<dbReference type="PROSITE" id="PS50011">
    <property type="entry name" value="PROTEIN_KINASE_DOM"/>
    <property type="match status" value="1"/>
</dbReference>
<dbReference type="Pfam" id="PF12214">
    <property type="entry name" value="TPX2_importin"/>
    <property type="match status" value="1"/>
</dbReference>
<keyword evidence="12" id="KW-0175">Coiled coil</keyword>
<evidence type="ECO:0000256" key="13">
    <source>
        <dbReference type="SAM" id="MobiDB-lite"/>
    </source>
</evidence>
<feature type="region of interest" description="Disordered" evidence="13">
    <location>
        <begin position="353"/>
        <end position="396"/>
    </location>
</feature>
<evidence type="ECO:0000256" key="11">
    <source>
        <dbReference type="PROSITE-ProRule" id="PRU10141"/>
    </source>
</evidence>
<keyword evidence="4" id="KW-0963">Cytoplasm</keyword>
<evidence type="ECO:0000256" key="7">
    <source>
        <dbReference type="ARBA" id="ARBA00022741"/>
    </source>
</evidence>
<evidence type="ECO:0000259" key="14">
    <source>
        <dbReference type="PROSITE" id="PS50011"/>
    </source>
</evidence>
<dbReference type="Pfam" id="PF06886">
    <property type="entry name" value="TPX2"/>
    <property type="match status" value="1"/>
</dbReference>
<reference evidence="15" key="1">
    <citation type="submission" date="2022-12" db="EMBL/GenBank/DDBJ databases">
        <authorList>
            <person name="Alioto T."/>
            <person name="Alioto T."/>
            <person name="Gomez Garrido J."/>
        </authorList>
    </citation>
    <scope>NUCLEOTIDE SEQUENCE</scope>
</reference>
<evidence type="ECO:0000256" key="1">
    <source>
        <dbReference type="ARBA" id="ARBA00004245"/>
    </source>
</evidence>
<dbReference type="EMBL" id="OX395131">
    <property type="protein sequence ID" value="CAI5778550.1"/>
    <property type="molecule type" value="Genomic_DNA"/>
</dbReference>
<dbReference type="FunFam" id="1.10.510.10:FF:000135">
    <property type="entry name" value="Putative myosin light chain kinase 3"/>
    <property type="match status" value="1"/>
</dbReference>
<accession>A0AA35KHZ5</accession>
<dbReference type="Pfam" id="PF09041">
    <property type="entry name" value="Aurora-A_bind"/>
    <property type="match status" value="1"/>
</dbReference>
<feature type="region of interest" description="Disordered" evidence="13">
    <location>
        <begin position="201"/>
        <end position="220"/>
    </location>
</feature>
<comment type="similarity">
    <text evidence="3">Belongs to the protein kinase superfamily. CAMK Ser/Thr protein kinase family.</text>
</comment>
<dbReference type="Proteomes" id="UP001178461">
    <property type="component" value="Chromosome 6"/>
</dbReference>
<feature type="region of interest" description="Disordered" evidence="13">
    <location>
        <begin position="816"/>
        <end position="1062"/>
    </location>
</feature>
<dbReference type="GO" id="GO:0005856">
    <property type="term" value="C:cytoskeleton"/>
    <property type="evidence" value="ECO:0007669"/>
    <property type="project" value="UniProtKB-SubCell"/>
</dbReference>
<evidence type="ECO:0000256" key="2">
    <source>
        <dbReference type="ARBA" id="ARBA00005885"/>
    </source>
</evidence>
<gene>
    <name evidence="15" type="ORF">PODLI_1B005411</name>
</gene>
<dbReference type="InterPro" id="IPR008271">
    <property type="entry name" value="Ser/Thr_kinase_AS"/>
</dbReference>
<evidence type="ECO:0000256" key="9">
    <source>
        <dbReference type="ARBA" id="ARBA00022840"/>
    </source>
</evidence>
<dbReference type="PANTHER" id="PTHR24347">
    <property type="entry name" value="SERINE/THREONINE-PROTEIN KINASE"/>
    <property type="match status" value="1"/>
</dbReference>
<keyword evidence="9 11" id="KW-0067">ATP-binding</keyword>
<organism evidence="15 16">
    <name type="scientific">Podarcis lilfordi</name>
    <name type="common">Lilford's wall lizard</name>
    <dbReference type="NCBI Taxonomy" id="74358"/>
    <lineage>
        <taxon>Eukaryota</taxon>
        <taxon>Metazoa</taxon>
        <taxon>Chordata</taxon>
        <taxon>Craniata</taxon>
        <taxon>Vertebrata</taxon>
        <taxon>Euteleostomi</taxon>
        <taxon>Lepidosauria</taxon>
        <taxon>Squamata</taxon>
        <taxon>Bifurcata</taxon>
        <taxon>Unidentata</taxon>
        <taxon>Episquamata</taxon>
        <taxon>Laterata</taxon>
        <taxon>Lacertibaenia</taxon>
        <taxon>Lacertidae</taxon>
        <taxon>Podarcis</taxon>
    </lineage>
</organism>
<dbReference type="InterPro" id="IPR000719">
    <property type="entry name" value="Prot_kinase_dom"/>
</dbReference>
<feature type="compositionally biased region" description="Basic residues" evidence="13">
    <location>
        <begin position="1"/>
        <end position="10"/>
    </location>
</feature>
<keyword evidence="8" id="KW-0418">Kinase</keyword>